<evidence type="ECO:0000256" key="1">
    <source>
        <dbReference type="SAM" id="Phobius"/>
    </source>
</evidence>
<evidence type="ECO:0000313" key="3">
    <source>
        <dbReference type="EMBL" id="CAI5446178.1"/>
    </source>
</evidence>
<keyword evidence="1" id="KW-0812">Transmembrane</keyword>
<organism evidence="3 4">
    <name type="scientific">Caenorhabditis angaria</name>
    <dbReference type="NCBI Taxonomy" id="860376"/>
    <lineage>
        <taxon>Eukaryota</taxon>
        <taxon>Metazoa</taxon>
        <taxon>Ecdysozoa</taxon>
        <taxon>Nematoda</taxon>
        <taxon>Chromadorea</taxon>
        <taxon>Rhabditida</taxon>
        <taxon>Rhabditina</taxon>
        <taxon>Rhabditomorpha</taxon>
        <taxon>Rhabditoidea</taxon>
        <taxon>Rhabditidae</taxon>
        <taxon>Peloderinae</taxon>
        <taxon>Caenorhabditis</taxon>
    </lineage>
</organism>
<keyword evidence="4" id="KW-1185">Reference proteome</keyword>
<evidence type="ECO:0000313" key="4">
    <source>
        <dbReference type="Proteomes" id="UP001152747"/>
    </source>
</evidence>
<evidence type="ECO:0000256" key="2">
    <source>
        <dbReference type="SAM" id="SignalP"/>
    </source>
</evidence>
<accession>A0A9P1IJS7</accession>
<feature type="chain" id="PRO_5040438069" description="Domain of unknown function DX domain-containing protein" evidence="2">
    <location>
        <begin position="26"/>
        <end position="879"/>
    </location>
</feature>
<reference evidence="3" key="1">
    <citation type="submission" date="2022-11" db="EMBL/GenBank/DDBJ databases">
        <authorList>
            <person name="Kikuchi T."/>
        </authorList>
    </citation>
    <scope>NUCLEOTIDE SEQUENCE</scope>
    <source>
        <strain evidence="3">PS1010</strain>
    </source>
</reference>
<comment type="caution">
    <text evidence="3">The sequence shown here is derived from an EMBL/GenBank/DDBJ whole genome shotgun (WGS) entry which is preliminary data.</text>
</comment>
<protein>
    <recommendedName>
        <fullName evidence="5">Domain of unknown function DX domain-containing protein</fullName>
    </recommendedName>
</protein>
<evidence type="ECO:0008006" key="5">
    <source>
        <dbReference type="Google" id="ProtNLM"/>
    </source>
</evidence>
<dbReference type="EMBL" id="CANHGI010000003">
    <property type="protein sequence ID" value="CAI5446178.1"/>
    <property type="molecule type" value="Genomic_DNA"/>
</dbReference>
<keyword evidence="2" id="KW-0732">Signal</keyword>
<gene>
    <name evidence="3" type="ORF">CAMP_LOCUS8815</name>
</gene>
<dbReference type="OrthoDB" id="10691421at2759"/>
<keyword evidence="1" id="KW-1133">Transmembrane helix</keyword>
<dbReference type="AlphaFoldDB" id="A0A9P1IJS7"/>
<keyword evidence="1" id="KW-0472">Membrane</keyword>
<feature type="transmembrane region" description="Helical" evidence="1">
    <location>
        <begin position="825"/>
        <end position="849"/>
    </location>
</feature>
<dbReference type="Proteomes" id="UP001152747">
    <property type="component" value="Unassembled WGS sequence"/>
</dbReference>
<name>A0A9P1IJS7_9PELO</name>
<sequence length="879" mass="100562">MKQMWSNKYLAFFLVVLLHASICLAEETYTTCPYGSSDESFCETGVAYVFYGIKECCPDETPCKFTGMASQYVAHEYSESFWYARNIHHCPEQHRKYLYQIDEDPLWFVCPIPIAYIWADQYDYNTRSPNIFLPTNPNYITEKIVTCQKNSDCDINQYCGNVINPLNEGGYLKENGSFSMSCNVDFCDMNYENWTLMEKTQKFCYWTPPLPINTGIEQFHIDADKPNLSLCDKNADCDENSVCAKQYDIDGKLLTWTGYIQPTSEYKFGKRKSYEGLCIESKPVAYLFYSIFKKLDHDNKIGEIGKQYLPVDWKNGTHKSKMKKCAKNGDCAENEFCSNIYSLNEDNGNFDETNTFCFKFPIMTPKDAVDSNKVGIKACTTDENCDSNQSCLKGYTKYLEFENGKRVEHFGLCISSSNNSTTLIIIIIVTTCPYGEADETFCETGVTYLFNNEYWCCPDETPCKFTGMTSKYIVDMHSTFAYARNINHGINAHNKYIYQVNEDPLWFACPIPVAYVWADQYDYNTRSPPKIFLPTNPNYITEKIVTCQKNSDCGINQYCGNVINPLNEGGYLKSNGSFSMYCNSEICNMKLEKWTLMEKIQKFCYWNPLIPIDIGIEQFHTDADKPNLSLCDKNADCDENSVCAKQYDIDGKLLTWTGYIQPTSEYKFGKRKSYEGLCIESKPVAYLFYSIFKKLDHDNKIGEIGKQYLPVDWKNGTHKSKMKKCAKNGDCAENEFCSNIYSLNEDNGNFDETNTFCFKLPTSDPPQNYDVDSNKVGIKACTTDENCDSNQSCLKGYTKYLEFENGKRVEHFGLCISSSNNSTTLIIIIIVVCVLIFIAIILIGGFLFWKLKIKKHQKSSSKMEPISPSTQKSVNNQAA</sequence>
<proteinExistence type="predicted"/>
<feature type="signal peptide" evidence="2">
    <location>
        <begin position="1"/>
        <end position="25"/>
    </location>
</feature>